<keyword evidence="5" id="KW-1185">Reference proteome</keyword>
<keyword evidence="1" id="KW-0677">Repeat</keyword>
<dbReference type="EMBL" id="CM001219">
    <property type="protein sequence ID" value="KEH34021.1"/>
    <property type="molecule type" value="Genomic_DNA"/>
</dbReference>
<name>A0A072UX59_MEDTR</name>
<dbReference type="HOGENOM" id="CLU_2593370_0_0_1"/>
<dbReference type="SUPFAM" id="SSF57889">
    <property type="entry name" value="Cysteine-rich domain"/>
    <property type="match status" value="1"/>
</dbReference>
<dbReference type="Proteomes" id="UP000002051">
    <property type="component" value="Chromosome 3"/>
</dbReference>
<sequence length="80" mass="8958">MDHQHTLQLNVVESDSYMCSFCKELGYGSSIHCENSNCNYILHKECAIAIAERDAYAVHPFFNKGSAPLSLTMTEFAPQV</sequence>
<proteinExistence type="predicted"/>
<dbReference type="InterPro" id="IPR004146">
    <property type="entry name" value="DC1"/>
</dbReference>
<reference evidence="3 5" key="2">
    <citation type="journal article" date="2014" name="BMC Genomics">
        <title>An improved genome release (version Mt4.0) for the model legume Medicago truncatula.</title>
        <authorList>
            <person name="Tang H."/>
            <person name="Krishnakumar V."/>
            <person name="Bidwell S."/>
            <person name="Rosen B."/>
            <person name="Chan A."/>
            <person name="Zhou S."/>
            <person name="Gentzbittel L."/>
            <person name="Childs K.L."/>
            <person name="Yandell M."/>
            <person name="Gundlach H."/>
            <person name="Mayer K.F."/>
            <person name="Schwartz D.C."/>
            <person name="Town C.D."/>
        </authorList>
    </citation>
    <scope>GENOME REANNOTATION</scope>
    <source>
        <strain evidence="3">A17</strain>
        <strain evidence="4 5">cv. Jemalong A17</strain>
    </source>
</reference>
<organism evidence="3 5">
    <name type="scientific">Medicago truncatula</name>
    <name type="common">Barrel medic</name>
    <name type="synonym">Medicago tribuloides</name>
    <dbReference type="NCBI Taxonomy" id="3880"/>
    <lineage>
        <taxon>Eukaryota</taxon>
        <taxon>Viridiplantae</taxon>
        <taxon>Streptophyta</taxon>
        <taxon>Embryophyta</taxon>
        <taxon>Tracheophyta</taxon>
        <taxon>Spermatophyta</taxon>
        <taxon>Magnoliopsida</taxon>
        <taxon>eudicotyledons</taxon>
        <taxon>Gunneridae</taxon>
        <taxon>Pentapetalae</taxon>
        <taxon>rosids</taxon>
        <taxon>fabids</taxon>
        <taxon>Fabales</taxon>
        <taxon>Fabaceae</taxon>
        <taxon>Papilionoideae</taxon>
        <taxon>50 kb inversion clade</taxon>
        <taxon>NPAAA clade</taxon>
        <taxon>Hologalegina</taxon>
        <taxon>IRL clade</taxon>
        <taxon>Trifolieae</taxon>
        <taxon>Medicago</taxon>
    </lineage>
</organism>
<dbReference type="InterPro" id="IPR046349">
    <property type="entry name" value="C1-like_sf"/>
</dbReference>
<accession>A0A072UX59</accession>
<evidence type="ECO:0000256" key="1">
    <source>
        <dbReference type="ARBA" id="ARBA00022737"/>
    </source>
</evidence>
<evidence type="ECO:0000313" key="4">
    <source>
        <dbReference type="EnsemblPlants" id="KEH34021"/>
    </source>
</evidence>
<reference evidence="3 5" key="1">
    <citation type="journal article" date="2011" name="Nature">
        <title>The Medicago genome provides insight into the evolution of rhizobial symbioses.</title>
        <authorList>
            <person name="Young N.D."/>
            <person name="Debelle F."/>
            <person name="Oldroyd G.E."/>
            <person name="Geurts R."/>
            <person name="Cannon S.B."/>
            <person name="Udvardi M.K."/>
            <person name="Benedito V.A."/>
            <person name="Mayer K.F."/>
            <person name="Gouzy J."/>
            <person name="Schoof H."/>
            <person name="Van de Peer Y."/>
            <person name="Proost S."/>
            <person name="Cook D.R."/>
            <person name="Meyers B.C."/>
            <person name="Spannagl M."/>
            <person name="Cheung F."/>
            <person name="De Mita S."/>
            <person name="Krishnakumar V."/>
            <person name="Gundlach H."/>
            <person name="Zhou S."/>
            <person name="Mudge J."/>
            <person name="Bharti A.K."/>
            <person name="Murray J.D."/>
            <person name="Naoumkina M.A."/>
            <person name="Rosen B."/>
            <person name="Silverstein K.A."/>
            <person name="Tang H."/>
            <person name="Rombauts S."/>
            <person name="Zhao P.X."/>
            <person name="Zhou P."/>
            <person name="Barbe V."/>
            <person name="Bardou P."/>
            <person name="Bechner M."/>
            <person name="Bellec A."/>
            <person name="Berger A."/>
            <person name="Berges H."/>
            <person name="Bidwell S."/>
            <person name="Bisseling T."/>
            <person name="Choisne N."/>
            <person name="Couloux A."/>
            <person name="Denny R."/>
            <person name="Deshpande S."/>
            <person name="Dai X."/>
            <person name="Doyle J.J."/>
            <person name="Dudez A.M."/>
            <person name="Farmer A.D."/>
            <person name="Fouteau S."/>
            <person name="Franken C."/>
            <person name="Gibelin C."/>
            <person name="Gish J."/>
            <person name="Goldstein S."/>
            <person name="Gonzalez A.J."/>
            <person name="Green P.J."/>
            <person name="Hallab A."/>
            <person name="Hartog M."/>
            <person name="Hua A."/>
            <person name="Humphray S.J."/>
            <person name="Jeong D.H."/>
            <person name="Jing Y."/>
            <person name="Jocker A."/>
            <person name="Kenton S.M."/>
            <person name="Kim D.J."/>
            <person name="Klee K."/>
            <person name="Lai H."/>
            <person name="Lang C."/>
            <person name="Lin S."/>
            <person name="Macmil S.L."/>
            <person name="Magdelenat G."/>
            <person name="Matthews L."/>
            <person name="McCorrison J."/>
            <person name="Monaghan E.L."/>
            <person name="Mun J.H."/>
            <person name="Najar F.Z."/>
            <person name="Nicholson C."/>
            <person name="Noirot C."/>
            <person name="O'Bleness M."/>
            <person name="Paule C.R."/>
            <person name="Poulain J."/>
            <person name="Prion F."/>
            <person name="Qin B."/>
            <person name="Qu C."/>
            <person name="Retzel E.F."/>
            <person name="Riddle C."/>
            <person name="Sallet E."/>
            <person name="Samain S."/>
            <person name="Samson N."/>
            <person name="Sanders I."/>
            <person name="Saurat O."/>
            <person name="Scarpelli C."/>
            <person name="Schiex T."/>
            <person name="Segurens B."/>
            <person name="Severin A.J."/>
            <person name="Sherrier D.J."/>
            <person name="Shi R."/>
            <person name="Sims S."/>
            <person name="Singer S.R."/>
            <person name="Sinharoy S."/>
            <person name="Sterck L."/>
            <person name="Viollet A."/>
            <person name="Wang B.B."/>
            <person name="Wang K."/>
            <person name="Wang M."/>
            <person name="Wang X."/>
            <person name="Warfsmann J."/>
            <person name="Weissenbach J."/>
            <person name="White D.D."/>
            <person name="White J.D."/>
            <person name="Wiley G.B."/>
            <person name="Wincker P."/>
            <person name="Xing Y."/>
            <person name="Yang L."/>
            <person name="Yao Z."/>
            <person name="Ying F."/>
            <person name="Zhai J."/>
            <person name="Zhou L."/>
            <person name="Zuber A."/>
            <person name="Denarie J."/>
            <person name="Dixon R.A."/>
            <person name="May G.D."/>
            <person name="Schwartz D.C."/>
            <person name="Rogers J."/>
            <person name="Quetier F."/>
            <person name="Town C.D."/>
            <person name="Roe B.A."/>
        </authorList>
    </citation>
    <scope>NUCLEOTIDE SEQUENCE [LARGE SCALE GENOMIC DNA]</scope>
    <source>
        <strain evidence="3">A17</strain>
        <strain evidence="4 5">cv. Jemalong A17</strain>
    </source>
</reference>
<evidence type="ECO:0000313" key="5">
    <source>
        <dbReference type="Proteomes" id="UP000002051"/>
    </source>
</evidence>
<dbReference type="Pfam" id="PF03107">
    <property type="entry name" value="C1_2"/>
    <property type="match status" value="1"/>
</dbReference>
<dbReference type="AlphaFoldDB" id="A0A072UX59"/>
<evidence type="ECO:0000259" key="2">
    <source>
        <dbReference type="Pfam" id="PF03107"/>
    </source>
</evidence>
<reference evidence="4" key="3">
    <citation type="submission" date="2015-04" db="UniProtKB">
        <authorList>
            <consortium name="EnsemblPlants"/>
        </authorList>
    </citation>
    <scope>IDENTIFICATION</scope>
    <source>
        <strain evidence="4">cv. Jemalong A17</strain>
    </source>
</reference>
<gene>
    <name evidence="3" type="ordered locus">MTR_3g058300</name>
</gene>
<dbReference type="EnsemblPlants" id="KEH34021">
    <property type="protein sequence ID" value="KEH34021"/>
    <property type="gene ID" value="MTR_3g058300"/>
</dbReference>
<dbReference type="PANTHER" id="PTHR46477">
    <property type="entry name" value="CYSTEINE/HISTIDINE-RICH C1 DOMAIN FAMILY PROTEIN"/>
    <property type="match status" value="1"/>
</dbReference>
<protein>
    <recommendedName>
        <fullName evidence="2">DC1 domain-containing protein</fullName>
    </recommendedName>
</protein>
<feature type="domain" description="DC1" evidence="2">
    <location>
        <begin position="3"/>
        <end position="47"/>
    </location>
</feature>
<evidence type="ECO:0000313" key="3">
    <source>
        <dbReference type="EMBL" id="KEH34021.1"/>
    </source>
</evidence>
<dbReference type="PANTHER" id="PTHR46477:SF15">
    <property type="entry name" value="CYSTEINE_HISTIDINE-RICH C1 DOMAIN PROTEIN"/>
    <property type="match status" value="1"/>
</dbReference>